<accession>M0QN94</accession>
<dbReference type="Proteomes" id="UP000011666">
    <property type="component" value="Unassembled WGS sequence"/>
</dbReference>
<dbReference type="AlphaFoldDB" id="M0QN94"/>
<dbReference type="PROSITE" id="PS51257">
    <property type="entry name" value="PROKAR_LIPOPROTEIN"/>
    <property type="match status" value="1"/>
</dbReference>
<gene>
    <name evidence="2" type="ORF">GS4_28_01020</name>
</gene>
<reference evidence="2 3" key="1">
    <citation type="submission" date="2013-01" db="EMBL/GenBank/DDBJ databases">
        <title>Whole genome shotgun sequence of Gordonia soli NBRC 108243.</title>
        <authorList>
            <person name="Isaki-Nakamura S."/>
            <person name="Hosoyama A."/>
            <person name="Tsuchikane K."/>
            <person name="Ando Y."/>
            <person name="Baba S."/>
            <person name="Ohji S."/>
            <person name="Hamada M."/>
            <person name="Tamura T."/>
            <person name="Yamazoe A."/>
            <person name="Yamazaki S."/>
            <person name="Fujita N."/>
        </authorList>
    </citation>
    <scope>NUCLEOTIDE SEQUENCE [LARGE SCALE GENOMIC DNA]</scope>
    <source>
        <strain evidence="2 3">NBRC 108243</strain>
    </source>
</reference>
<keyword evidence="1" id="KW-0732">Signal</keyword>
<feature type="chain" id="PRO_5038783141" evidence="1">
    <location>
        <begin position="37"/>
        <end position="160"/>
    </location>
</feature>
<name>M0QN94_9ACTN</name>
<dbReference type="EMBL" id="BANX01000028">
    <property type="protein sequence ID" value="GAC69854.1"/>
    <property type="molecule type" value="Genomic_DNA"/>
</dbReference>
<dbReference type="STRING" id="1223545.GS4_28_01020"/>
<evidence type="ECO:0000313" key="3">
    <source>
        <dbReference type="Proteomes" id="UP000011666"/>
    </source>
</evidence>
<dbReference type="OrthoDB" id="4570742at2"/>
<protein>
    <submittedName>
        <fullName evidence="2">Uncharacterized protein</fullName>
    </submittedName>
</protein>
<organism evidence="2 3">
    <name type="scientific">Gordonia soli NBRC 108243</name>
    <dbReference type="NCBI Taxonomy" id="1223545"/>
    <lineage>
        <taxon>Bacteria</taxon>
        <taxon>Bacillati</taxon>
        <taxon>Actinomycetota</taxon>
        <taxon>Actinomycetes</taxon>
        <taxon>Mycobacteriales</taxon>
        <taxon>Gordoniaceae</taxon>
        <taxon>Gordonia</taxon>
    </lineage>
</organism>
<sequence>MTRNYAARRHVRAKVIGAVGFAAVACTSALPAAASASPTLTPLCTITYPDPGHPTLPERSAVSTSSAGTGATTFTFHTLSTTQTPYSQYASVTWANLSTGRTGGGWDTRVETAISRGLFTVTLPVQTVGAGRIAVVASVSNTAANGWQSNLDCSAEYTAH</sequence>
<dbReference type="RefSeq" id="WP_007623312.1">
    <property type="nucleotide sequence ID" value="NZ_BANX01000028.1"/>
</dbReference>
<comment type="caution">
    <text evidence="2">The sequence shown here is derived from an EMBL/GenBank/DDBJ whole genome shotgun (WGS) entry which is preliminary data.</text>
</comment>
<feature type="signal peptide" evidence="1">
    <location>
        <begin position="1"/>
        <end position="36"/>
    </location>
</feature>
<keyword evidence="3" id="KW-1185">Reference proteome</keyword>
<evidence type="ECO:0000256" key="1">
    <source>
        <dbReference type="SAM" id="SignalP"/>
    </source>
</evidence>
<evidence type="ECO:0000313" key="2">
    <source>
        <dbReference type="EMBL" id="GAC69854.1"/>
    </source>
</evidence>
<proteinExistence type="predicted"/>
<dbReference type="eggNOG" id="ENOG5031VY9">
    <property type="taxonomic scope" value="Bacteria"/>
</dbReference>